<name>A0A284SDF2_ARMOS</name>
<keyword evidence="2" id="KW-0812">Transmembrane</keyword>
<dbReference type="Pfam" id="PF20153">
    <property type="entry name" value="DUF6535"/>
    <property type="match status" value="1"/>
</dbReference>
<keyword evidence="5" id="KW-1185">Reference proteome</keyword>
<feature type="compositionally biased region" description="Pro residues" evidence="1">
    <location>
        <begin position="71"/>
        <end position="87"/>
    </location>
</feature>
<keyword evidence="2" id="KW-1133">Transmembrane helix</keyword>
<keyword evidence="2" id="KW-0472">Membrane</keyword>
<evidence type="ECO:0000256" key="1">
    <source>
        <dbReference type="SAM" id="MobiDB-lite"/>
    </source>
</evidence>
<evidence type="ECO:0000313" key="5">
    <source>
        <dbReference type="Proteomes" id="UP000219338"/>
    </source>
</evidence>
<dbReference type="InterPro" id="IPR045338">
    <property type="entry name" value="DUF6535"/>
</dbReference>
<gene>
    <name evidence="4" type="ORF">ARMOST_22638</name>
</gene>
<feature type="transmembrane region" description="Helical" evidence="2">
    <location>
        <begin position="206"/>
        <end position="237"/>
    </location>
</feature>
<dbReference type="Proteomes" id="UP000219338">
    <property type="component" value="Unassembled WGS sequence"/>
</dbReference>
<evidence type="ECO:0000313" key="4">
    <source>
        <dbReference type="EMBL" id="SJL19031.1"/>
    </source>
</evidence>
<evidence type="ECO:0000256" key="2">
    <source>
        <dbReference type="SAM" id="Phobius"/>
    </source>
</evidence>
<dbReference type="OrthoDB" id="3026061at2759"/>
<dbReference type="EMBL" id="FUEG01000087">
    <property type="protein sequence ID" value="SJL19031.1"/>
    <property type="molecule type" value="Genomic_DNA"/>
</dbReference>
<organism evidence="4 5">
    <name type="scientific">Armillaria ostoyae</name>
    <name type="common">Armillaria root rot fungus</name>
    <dbReference type="NCBI Taxonomy" id="47428"/>
    <lineage>
        <taxon>Eukaryota</taxon>
        <taxon>Fungi</taxon>
        <taxon>Dikarya</taxon>
        <taxon>Basidiomycota</taxon>
        <taxon>Agaricomycotina</taxon>
        <taxon>Agaricomycetes</taxon>
        <taxon>Agaricomycetidae</taxon>
        <taxon>Agaricales</taxon>
        <taxon>Marasmiineae</taxon>
        <taxon>Physalacriaceae</taxon>
        <taxon>Armillaria</taxon>
    </lineage>
</organism>
<evidence type="ECO:0000259" key="3">
    <source>
        <dbReference type="Pfam" id="PF20153"/>
    </source>
</evidence>
<feature type="transmembrane region" description="Helical" evidence="2">
    <location>
        <begin position="294"/>
        <end position="316"/>
    </location>
</feature>
<feature type="domain" description="DUF6535" evidence="3">
    <location>
        <begin position="112"/>
        <end position="282"/>
    </location>
</feature>
<feature type="transmembrane region" description="Helical" evidence="2">
    <location>
        <begin position="258"/>
        <end position="282"/>
    </location>
</feature>
<protein>
    <recommendedName>
        <fullName evidence="3">DUF6535 domain-containing protein</fullName>
    </recommendedName>
</protein>
<feature type="region of interest" description="Disordered" evidence="1">
    <location>
        <begin position="54"/>
        <end position="104"/>
    </location>
</feature>
<dbReference type="AlphaFoldDB" id="A0A284SDF2"/>
<sequence length="708" mass="79818">MEHNMPADTRDNDLHDPEFNDAEIGIAHNFIDCLRSSPDSLDQAEYAYPSAYHASTTGKGMTTPSPDEEPFPAPPPPLRQPQSPPVVAPIGDSQGYLPSPPFEEAGPTSSVWRVYLHESIINDSDTLRNKRGEAGLFSAVVSNFITTSSDNLQPDYQKMSAFLLFDQVNIQRGLANGISLDDIPTSGADPTIPFLPDPIPLAVNGLWWTSLTLSLVTAFFAILVDAWYCHYVSPIAGQPKVRARIRHLRYRGLIKWRLRAYISFLQLLLHSSLITFLGGLAINSLDSRSFPLAMVLLVIFILSILLYSISSLLAIIHPECPWKTPLSYILSATCKGPPITTIPRLASSLEVKNLSEFNKVQAWEIYAAHKSHIENEVDALHWLYEKSSTSAIHCLVIQALAGLSPDHKACAEEVFSPHWVEIRDEKERMLMDCMELARDGPTRWISKDIPNIGGRIEPLLWLEILFPDLRRKFPSRLFGEHNLDFSRKLSNTLSITLSAIDDAHIQKPTEQKQVVMDALADNGVHHPLVWKKLLDRYADKEKLFHDTGDIFTIKMCLNLVTSIYLRKDSPQELCSCTLADASVTYCKPDILKGLLSFFEAFNLQKDMVDPERRLSLAIVRALAPDSAPSTFNSHQRYPFHRDSTISKYQLLHVALHAIQTVLHHHPIDPPSKQWQTDAFWAIVSYMTSDIFIERSLSNSEYLEFMDLF</sequence>
<accession>A0A284SDF2</accession>
<feature type="compositionally biased region" description="Polar residues" evidence="1">
    <location>
        <begin position="54"/>
        <end position="63"/>
    </location>
</feature>
<reference evidence="5" key="1">
    <citation type="journal article" date="2017" name="Nat. Ecol. Evol.">
        <title>Genome expansion and lineage-specific genetic innovations in the forest pathogenic fungi Armillaria.</title>
        <authorList>
            <person name="Sipos G."/>
            <person name="Prasanna A.N."/>
            <person name="Walter M.C."/>
            <person name="O'Connor E."/>
            <person name="Balint B."/>
            <person name="Krizsan K."/>
            <person name="Kiss B."/>
            <person name="Hess J."/>
            <person name="Varga T."/>
            <person name="Slot J."/>
            <person name="Riley R."/>
            <person name="Boka B."/>
            <person name="Rigling D."/>
            <person name="Barry K."/>
            <person name="Lee J."/>
            <person name="Mihaltcheva S."/>
            <person name="LaButti K."/>
            <person name="Lipzen A."/>
            <person name="Waldron R."/>
            <person name="Moloney N.M."/>
            <person name="Sperisen C."/>
            <person name="Kredics L."/>
            <person name="Vagvoelgyi C."/>
            <person name="Patrignani A."/>
            <person name="Fitzpatrick D."/>
            <person name="Nagy I."/>
            <person name="Doyle S."/>
            <person name="Anderson J.B."/>
            <person name="Grigoriev I.V."/>
            <person name="Gueldener U."/>
            <person name="Muensterkoetter M."/>
            <person name="Nagy L.G."/>
        </authorList>
    </citation>
    <scope>NUCLEOTIDE SEQUENCE [LARGE SCALE GENOMIC DNA]</scope>
    <source>
        <strain evidence="5">C18/9</strain>
    </source>
</reference>
<proteinExistence type="predicted"/>